<proteinExistence type="predicted"/>
<sequence>MTTVVHRRKGAFLLMGVGHGARGSVQRDQTEYDFCLSSGPNLSDYDVDSIENNCTQSEYSIRPFKEIYTRICVPF</sequence>
<dbReference type="EMBL" id="ML208532">
    <property type="protein sequence ID" value="TFK63257.1"/>
    <property type="molecule type" value="Genomic_DNA"/>
</dbReference>
<evidence type="ECO:0000313" key="1">
    <source>
        <dbReference type="EMBL" id="TFK63257.1"/>
    </source>
</evidence>
<evidence type="ECO:0000313" key="2">
    <source>
        <dbReference type="Proteomes" id="UP000308600"/>
    </source>
</evidence>
<keyword evidence="2" id="KW-1185">Reference proteome</keyword>
<accession>A0ACD3AC00</accession>
<organism evidence="1 2">
    <name type="scientific">Pluteus cervinus</name>
    <dbReference type="NCBI Taxonomy" id="181527"/>
    <lineage>
        <taxon>Eukaryota</taxon>
        <taxon>Fungi</taxon>
        <taxon>Dikarya</taxon>
        <taxon>Basidiomycota</taxon>
        <taxon>Agaricomycotina</taxon>
        <taxon>Agaricomycetes</taxon>
        <taxon>Agaricomycetidae</taxon>
        <taxon>Agaricales</taxon>
        <taxon>Pluteineae</taxon>
        <taxon>Pluteaceae</taxon>
        <taxon>Pluteus</taxon>
    </lineage>
</organism>
<gene>
    <name evidence="1" type="ORF">BDN72DRAFT_847783</name>
</gene>
<reference evidence="1 2" key="1">
    <citation type="journal article" date="2019" name="Nat. Ecol. Evol.">
        <title>Megaphylogeny resolves global patterns of mushroom evolution.</title>
        <authorList>
            <person name="Varga T."/>
            <person name="Krizsan K."/>
            <person name="Foldi C."/>
            <person name="Dima B."/>
            <person name="Sanchez-Garcia M."/>
            <person name="Sanchez-Ramirez S."/>
            <person name="Szollosi G.J."/>
            <person name="Szarkandi J.G."/>
            <person name="Papp V."/>
            <person name="Albert L."/>
            <person name="Andreopoulos W."/>
            <person name="Angelini C."/>
            <person name="Antonin V."/>
            <person name="Barry K.W."/>
            <person name="Bougher N.L."/>
            <person name="Buchanan P."/>
            <person name="Buyck B."/>
            <person name="Bense V."/>
            <person name="Catcheside P."/>
            <person name="Chovatia M."/>
            <person name="Cooper J."/>
            <person name="Damon W."/>
            <person name="Desjardin D."/>
            <person name="Finy P."/>
            <person name="Geml J."/>
            <person name="Haridas S."/>
            <person name="Hughes K."/>
            <person name="Justo A."/>
            <person name="Karasinski D."/>
            <person name="Kautmanova I."/>
            <person name="Kiss B."/>
            <person name="Kocsube S."/>
            <person name="Kotiranta H."/>
            <person name="LaButti K.M."/>
            <person name="Lechner B.E."/>
            <person name="Liimatainen K."/>
            <person name="Lipzen A."/>
            <person name="Lukacs Z."/>
            <person name="Mihaltcheva S."/>
            <person name="Morgado L.N."/>
            <person name="Niskanen T."/>
            <person name="Noordeloos M.E."/>
            <person name="Ohm R.A."/>
            <person name="Ortiz-Santana B."/>
            <person name="Ovrebo C."/>
            <person name="Racz N."/>
            <person name="Riley R."/>
            <person name="Savchenko A."/>
            <person name="Shiryaev A."/>
            <person name="Soop K."/>
            <person name="Spirin V."/>
            <person name="Szebenyi C."/>
            <person name="Tomsovsky M."/>
            <person name="Tulloss R.E."/>
            <person name="Uehling J."/>
            <person name="Grigoriev I.V."/>
            <person name="Vagvolgyi C."/>
            <person name="Papp T."/>
            <person name="Martin F.M."/>
            <person name="Miettinen O."/>
            <person name="Hibbett D.S."/>
            <person name="Nagy L.G."/>
        </authorList>
    </citation>
    <scope>NUCLEOTIDE SEQUENCE [LARGE SCALE GENOMIC DNA]</scope>
    <source>
        <strain evidence="1 2">NL-1719</strain>
    </source>
</reference>
<dbReference type="Proteomes" id="UP000308600">
    <property type="component" value="Unassembled WGS sequence"/>
</dbReference>
<protein>
    <submittedName>
        <fullName evidence="1">Uncharacterized protein</fullName>
    </submittedName>
</protein>
<name>A0ACD3AC00_9AGAR</name>